<evidence type="ECO:0000313" key="1">
    <source>
        <dbReference type="EMBL" id="KAF5531752.1"/>
    </source>
</evidence>
<proteinExistence type="predicted"/>
<accession>A0A8H5I787</accession>
<dbReference type="Proteomes" id="UP000574317">
    <property type="component" value="Unassembled WGS sequence"/>
</dbReference>
<organism evidence="1 2">
    <name type="scientific">Fusarium napiforme</name>
    <dbReference type="NCBI Taxonomy" id="42672"/>
    <lineage>
        <taxon>Eukaryota</taxon>
        <taxon>Fungi</taxon>
        <taxon>Dikarya</taxon>
        <taxon>Ascomycota</taxon>
        <taxon>Pezizomycotina</taxon>
        <taxon>Sordariomycetes</taxon>
        <taxon>Hypocreomycetidae</taxon>
        <taxon>Hypocreales</taxon>
        <taxon>Nectriaceae</taxon>
        <taxon>Fusarium</taxon>
        <taxon>Fusarium fujikuroi species complex</taxon>
    </lineage>
</organism>
<reference evidence="1 2" key="1">
    <citation type="submission" date="2020-05" db="EMBL/GenBank/DDBJ databases">
        <title>Identification and distribution of gene clusters putatively required for synthesis of sphingolipid metabolism inhibitors in phylogenetically diverse species of the filamentous fungus Fusarium.</title>
        <authorList>
            <person name="Kim H.-S."/>
            <person name="Busman M."/>
            <person name="Brown D.W."/>
            <person name="Divon H."/>
            <person name="Uhlig S."/>
            <person name="Proctor R.H."/>
        </authorList>
    </citation>
    <scope>NUCLEOTIDE SEQUENCE [LARGE SCALE GENOMIC DNA]</scope>
    <source>
        <strain evidence="1 2">NRRL 25196</strain>
    </source>
</reference>
<name>A0A8H5I787_9HYPO</name>
<sequence>MANKKFTLPFRQSNCTLTLERTATLVRDYSYAVAKDMKVTMKTKSNRLIERGYEFDVYDADTGAIYEVIVDDRGIARTFMTGVSHLAVMAVRVHWFIHGLKEIEEGHLVAHNISILYSTSVGISFTTSIPAGWVDPARFNANHLRSLRTLPELETYITPHTYERAIAPSFQPDSINDKSEVHGDIGDDLTFNDNQRTTISNIMLHSEVTTTDKYTALGEQIHCMTSGNAKGLILGDKVGNVVDLDELPAVAQARQAIKDPMIDVNRLRHTILDPSPANVLILLGCYHAASGSMGQRKELIAACSFESKRGGEPRGFTSNLVQQLEHHFITQGGVPELEAMPIFLKHRDEHITPVFLMPSNAGTP</sequence>
<comment type="caution">
    <text evidence="1">The sequence shown here is derived from an EMBL/GenBank/DDBJ whole genome shotgun (WGS) entry which is preliminary data.</text>
</comment>
<evidence type="ECO:0000313" key="2">
    <source>
        <dbReference type="Proteomes" id="UP000574317"/>
    </source>
</evidence>
<protein>
    <submittedName>
        <fullName evidence="1">Uncharacterized protein</fullName>
    </submittedName>
</protein>
<dbReference type="EMBL" id="JAAOAO010000764">
    <property type="protein sequence ID" value="KAF5531752.1"/>
    <property type="molecule type" value="Genomic_DNA"/>
</dbReference>
<keyword evidence="2" id="KW-1185">Reference proteome</keyword>
<dbReference type="AlphaFoldDB" id="A0A8H5I787"/>
<gene>
    <name evidence="1" type="ORF">FNAPI_13157</name>
</gene>